<feature type="domain" description="Nudix hydrolase" evidence="4">
    <location>
        <begin position="24"/>
        <end position="160"/>
    </location>
</feature>
<keyword evidence="3" id="KW-0460">Magnesium</keyword>
<dbReference type="InterPro" id="IPR020084">
    <property type="entry name" value="NUDIX_hydrolase_CS"/>
</dbReference>
<dbReference type="PROSITE" id="PS51462">
    <property type="entry name" value="NUDIX"/>
    <property type="match status" value="1"/>
</dbReference>
<dbReference type="InterPro" id="IPR015797">
    <property type="entry name" value="NUDIX_hydrolase-like_dom_sf"/>
</dbReference>
<dbReference type="GO" id="GO:0016787">
    <property type="term" value="F:hydrolase activity"/>
    <property type="evidence" value="ECO:0007669"/>
    <property type="project" value="UniProtKB-KW"/>
</dbReference>
<dbReference type="AlphaFoldDB" id="A0A6G9CPS9"/>
<dbReference type="PROSITE" id="PS00893">
    <property type="entry name" value="NUDIX_BOX"/>
    <property type="match status" value="1"/>
</dbReference>
<comment type="cofactor">
    <cofactor evidence="1">
        <name>Mg(2+)</name>
        <dbReference type="ChEBI" id="CHEBI:18420"/>
    </cofactor>
</comment>
<evidence type="ECO:0000313" key="5">
    <source>
        <dbReference type="EMBL" id="QIP38898.1"/>
    </source>
</evidence>
<proteinExistence type="predicted"/>
<dbReference type="CDD" id="cd04690">
    <property type="entry name" value="NUDIX_Hydrolase"/>
    <property type="match status" value="1"/>
</dbReference>
<evidence type="ECO:0000256" key="3">
    <source>
        <dbReference type="ARBA" id="ARBA00022842"/>
    </source>
</evidence>
<dbReference type="EMBL" id="CP050124">
    <property type="protein sequence ID" value="QIP38898.1"/>
    <property type="molecule type" value="Genomic_DNA"/>
</dbReference>
<evidence type="ECO:0000259" key="4">
    <source>
        <dbReference type="PROSITE" id="PS51462"/>
    </source>
</evidence>
<sequence>MAVSMCSESIRTSSALADTRRLDDVNSSTPTTIIRTAALAHIRDRKLIQTRSVGKTAFYMAGGKIDPGETPEQALHREIREELDVDLVDGTVTFLDVFEAHAFGHSADTGLHMSCYLAEMAGDPHPTSEIAEFRYFTLAEYAAMDEVAPGSLKVFHRLASMDLID</sequence>
<dbReference type="PANTHER" id="PTHR43046:SF12">
    <property type="entry name" value="GDP-MANNOSE MANNOSYL HYDROLASE"/>
    <property type="match status" value="1"/>
</dbReference>
<reference evidence="5 6" key="1">
    <citation type="submission" date="2020-03" db="EMBL/GenBank/DDBJ databases">
        <title>Screen low temperature-resistant strains for efficient degradation of petroleum hydrocarbons under the low temperature.</title>
        <authorList>
            <person name="Wang Y."/>
            <person name="Chen J."/>
        </authorList>
    </citation>
    <scope>NUCLEOTIDE SEQUENCE [LARGE SCALE GENOMIC DNA]</scope>
    <source>
        <strain evidence="5 6">KB1</strain>
    </source>
</reference>
<accession>A0A6G9CPS9</accession>
<name>A0A6G9CPS9_RHOER</name>
<gene>
    <name evidence="5" type="ORF">G9444_1654</name>
</gene>
<dbReference type="Proteomes" id="UP000502345">
    <property type="component" value="Chromosome"/>
</dbReference>
<evidence type="ECO:0000313" key="6">
    <source>
        <dbReference type="Proteomes" id="UP000502345"/>
    </source>
</evidence>
<dbReference type="InterPro" id="IPR000086">
    <property type="entry name" value="NUDIX_hydrolase_dom"/>
</dbReference>
<evidence type="ECO:0000256" key="2">
    <source>
        <dbReference type="ARBA" id="ARBA00022801"/>
    </source>
</evidence>
<protein>
    <submittedName>
        <fullName evidence="5">8-oxo-dGTP pyrophosphatase MutT, NUDIX family</fullName>
    </submittedName>
</protein>
<dbReference type="PANTHER" id="PTHR43046">
    <property type="entry name" value="GDP-MANNOSE MANNOSYL HYDROLASE"/>
    <property type="match status" value="1"/>
</dbReference>
<organism evidence="5 6">
    <name type="scientific">Rhodococcus erythropolis</name>
    <name type="common">Arthrobacter picolinophilus</name>
    <dbReference type="NCBI Taxonomy" id="1833"/>
    <lineage>
        <taxon>Bacteria</taxon>
        <taxon>Bacillati</taxon>
        <taxon>Actinomycetota</taxon>
        <taxon>Actinomycetes</taxon>
        <taxon>Mycobacteriales</taxon>
        <taxon>Nocardiaceae</taxon>
        <taxon>Rhodococcus</taxon>
        <taxon>Rhodococcus erythropolis group</taxon>
    </lineage>
</organism>
<evidence type="ECO:0000256" key="1">
    <source>
        <dbReference type="ARBA" id="ARBA00001946"/>
    </source>
</evidence>
<dbReference type="SUPFAM" id="SSF55811">
    <property type="entry name" value="Nudix"/>
    <property type="match status" value="1"/>
</dbReference>
<keyword evidence="2" id="KW-0378">Hydrolase</keyword>
<dbReference type="Gene3D" id="3.90.79.10">
    <property type="entry name" value="Nucleoside Triphosphate Pyrophosphohydrolase"/>
    <property type="match status" value="1"/>
</dbReference>
<dbReference type="Pfam" id="PF00293">
    <property type="entry name" value="NUDIX"/>
    <property type="match status" value="1"/>
</dbReference>